<dbReference type="OrthoDB" id="7658791at2"/>
<accession>A0A1H8BU85</accession>
<dbReference type="EMBL" id="FOCO01000003">
    <property type="protein sequence ID" value="SEM85568.1"/>
    <property type="molecule type" value="Genomic_DNA"/>
</dbReference>
<evidence type="ECO:0000313" key="2">
    <source>
        <dbReference type="Proteomes" id="UP000183002"/>
    </source>
</evidence>
<sequence length="188" mass="18968">MAALLLCGMATAAGAEPISYEVASKNLFSPKGASVEMLPVPGLLADNAALLESVVKDYAYYAAVAVAPEEELLTSEATVLVANHHSAEAAAAAALAGCNAARKGGAECVLAGLVRPKKWAARDFQLSLEGTLVLTGDYKKQKGPRAMAISAQTGFFGLGFGAQAPEAAVQACADKGATDCAVAVVDPG</sequence>
<proteinExistence type="predicted"/>
<dbReference type="Proteomes" id="UP000183002">
    <property type="component" value="Unassembled WGS sequence"/>
</dbReference>
<gene>
    <name evidence="1" type="ORF">SAMN05216227_1003123</name>
</gene>
<keyword evidence="2" id="KW-1185">Reference proteome</keyword>
<evidence type="ECO:0008006" key="3">
    <source>
        <dbReference type="Google" id="ProtNLM"/>
    </source>
</evidence>
<dbReference type="AlphaFoldDB" id="A0A1H8BU85"/>
<organism evidence="1 2">
    <name type="scientific">Pseudorhodobacter antarcticus</name>
    <dbReference type="NCBI Taxonomy" id="1077947"/>
    <lineage>
        <taxon>Bacteria</taxon>
        <taxon>Pseudomonadati</taxon>
        <taxon>Pseudomonadota</taxon>
        <taxon>Alphaproteobacteria</taxon>
        <taxon>Rhodobacterales</taxon>
        <taxon>Paracoccaceae</taxon>
        <taxon>Pseudorhodobacter</taxon>
    </lineage>
</organism>
<name>A0A1H8BU85_9RHOB</name>
<evidence type="ECO:0000313" key="1">
    <source>
        <dbReference type="EMBL" id="SEM85568.1"/>
    </source>
</evidence>
<reference evidence="1 2" key="1">
    <citation type="submission" date="2016-10" db="EMBL/GenBank/DDBJ databases">
        <authorList>
            <person name="de Groot N.N."/>
        </authorList>
    </citation>
    <scope>NUCLEOTIDE SEQUENCE [LARGE SCALE GENOMIC DNA]</scope>
    <source>
        <strain evidence="1 2">CGMCC 1.10836</strain>
    </source>
</reference>
<dbReference type="STRING" id="1077947.SAMN05216227_1003123"/>
<protein>
    <recommendedName>
        <fullName evidence="3">5-aminolevulic acid synthase</fullName>
    </recommendedName>
</protein>